<feature type="domain" description="Aminoacyl-transfer RNA synthetases class-II family profile" evidence="9">
    <location>
        <begin position="136"/>
        <end position="445"/>
    </location>
</feature>
<dbReference type="InterPro" id="IPR006195">
    <property type="entry name" value="aa-tRNA-synth_II"/>
</dbReference>
<evidence type="ECO:0000256" key="5">
    <source>
        <dbReference type="ARBA" id="ARBA00022840"/>
    </source>
</evidence>
<keyword evidence="5 8" id="KW-0067">ATP-binding</keyword>
<keyword evidence="7 8" id="KW-0030">Aminoacyl-tRNA synthetase</keyword>
<dbReference type="NCBIfam" id="NF003037">
    <property type="entry name" value="PRK03932.1"/>
    <property type="match status" value="1"/>
</dbReference>
<dbReference type="PRINTS" id="PR01042">
    <property type="entry name" value="TRNASYNTHASP"/>
</dbReference>
<dbReference type="SUPFAM" id="SSF50249">
    <property type="entry name" value="Nucleic acid-binding proteins"/>
    <property type="match status" value="1"/>
</dbReference>
<dbReference type="HAMAP" id="MF_00534">
    <property type="entry name" value="Asn_tRNA_synth"/>
    <property type="match status" value="1"/>
</dbReference>
<evidence type="ECO:0000256" key="8">
    <source>
        <dbReference type="HAMAP-Rule" id="MF_00534"/>
    </source>
</evidence>
<dbReference type="InterPro" id="IPR004522">
    <property type="entry name" value="Asn-tRNA-ligase"/>
</dbReference>
<evidence type="ECO:0000256" key="6">
    <source>
        <dbReference type="ARBA" id="ARBA00022917"/>
    </source>
</evidence>
<dbReference type="InterPro" id="IPR004365">
    <property type="entry name" value="NA-bd_OB_tRNA"/>
</dbReference>
<evidence type="ECO:0000256" key="7">
    <source>
        <dbReference type="ARBA" id="ARBA00023146"/>
    </source>
</evidence>
<dbReference type="Proteomes" id="UP001240643">
    <property type="component" value="Unassembled WGS sequence"/>
</dbReference>
<comment type="subunit">
    <text evidence="2 8">Homodimer.</text>
</comment>
<comment type="subcellular location">
    <subcellularLocation>
        <location evidence="8">Cytoplasm</location>
    </subcellularLocation>
</comment>
<proteinExistence type="inferred from homology"/>
<evidence type="ECO:0000256" key="4">
    <source>
        <dbReference type="ARBA" id="ARBA00022741"/>
    </source>
</evidence>
<dbReference type="NCBIfam" id="TIGR00457">
    <property type="entry name" value="asnS"/>
    <property type="match status" value="1"/>
</dbReference>
<comment type="caution">
    <text evidence="10">The sequence shown here is derived from an EMBL/GenBank/DDBJ whole genome shotgun (WGS) entry which is preliminary data.</text>
</comment>
<keyword evidence="3 8" id="KW-0436">Ligase</keyword>
<dbReference type="PROSITE" id="PS50862">
    <property type="entry name" value="AA_TRNA_LIGASE_II"/>
    <property type="match status" value="1"/>
</dbReference>
<dbReference type="Gene3D" id="3.30.930.10">
    <property type="entry name" value="Bira Bifunctional Protein, Domain 2"/>
    <property type="match status" value="1"/>
</dbReference>
<evidence type="ECO:0000313" key="10">
    <source>
        <dbReference type="EMBL" id="MDQ0513736.1"/>
    </source>
</evidence>
<comment type="catalytic activity">
    <reaction evidence="8">
        <text>tRNA(Asn) + L-asparagine + ATP = L-asparaginyl-tRNA(Asn) + AMP + diphosphate + H(+)</text>
        <dbReference type="Rhea" id="RHEA:11180"/>
        <dbReference type="Rhea" id="RHEA-COMP:9659"/>
        <dbReference type="Rhea" id="RHEA-COMP:9674"/>
        <dbReference type="ChEBI" id="CHEBI:15378"/>
        <dbReference type="ChEBI" id="CHEBI:30616"/>
        <dbReference type="ChEBI" id="CHEBI:33019"/>
        <dbReference type="ChEBI" id="CHEBI:58048"/>
        <dbReference type="ChEBI" id="CHEBI:78442"/>
        <dbReference type="ChEBI" id="CHEBI:78515"/>
        <dbReference type="ChEBI" id="CHEBI:456215"/>
        <dbReference type="EC" id="6.1.1.22"/>
    </reaction>
</comment>
<comment type="similarity">
    <text evidence="1 8">Belongs to the class-II aminoacyl-tRNA synthetase family.</text>
</comment>
<keyword evidence="6 8" id="KW-0648">Protein biosynthesis</keyword>
<accession>A0ABU0LYG1</accession>
<evidence type="ECO:0000256" key="1">
    <source>
        <dbReference type="ARBA" id="ARBA00008226"/>
    </source>
</evidence>
<dbReference type="InterPro" id="IPR002312">
    <property type="entry name" value="Asp/Asn-tRNA-synth_IIb"/>
</dbReference>
<reference evidence="10" key="1">
    <citation type="submission" date="2023-07" db="EMBL/GenBank/DDBJ databases">
        <title>Genomic Encyclopedia of Type Strains, Phase IV (KMG-IV): sequencing the most valuable type-strain genomes for metagenomic binning, comparative biology and taxonomic classification.</title>
        <authorList>
            <person name="Goeker M."/>
        </authorList>
    </citation>
    <scope>NUCLEOTIDE SEQUENCE [LARGE SCALE GENOMIC DNA]</scope>
    <source>
        <strain evidence="10">DSM 21204</strain>
    </source>
</reference>
<organism evidence="10 11">
    <name type="scientific">Mycoplasmoides fastidiosum</name>
    <dbReference type="NCBI Taxonomy" id="92758"/>
    <lineage>
        <taxon>Bacteria</taxon>
        <taxon>Bacillati</taxon>
        <taxon>Mycoplasmatota</taxon>
        <taxon>Mycoplasmoidales</taxon>
        <taxon>Mycoplasmoidaceae</taxon>
        <taxon>Mycoplasmoides</taxon>
    </lineage>
</organism>
<dbReference type="PANTHER" id="PTHR22594:SF34">
    <property type="entry name" value="ASPARAGINE--TRNA LIGASE, MITOCHONDRIAL-RELATED"/>
    <property type="match status" value="1"/>
</dbReference>
<protein>
    <recommendedName>
        <fullName evidence="8">Asparagine--tRNA ligase</fullName>
        <ecNumber evidence="8">6.1.1.22</ecNumber>
    </recommendedName>
    <alternativeName>
        <fullName evidence="8">Asparaginyl-tRNA synthetase</fullName>
        <shortName evidence="8">AsnRS</shortName>
    </alternativeName>
</protein>
<name>A0ABU0LYG1_9BACT</name>
<dbReference type="PANTHER" id="PTHR22594">
    <property type="entry name" value="ASPARTYL/LYSYL-TRNA SYNTHETASE"/>
    <property type="match status" value="1"/>
</dbReference>
<dbReference type="Pfam" id="PF00152">
    <property type="entry name" value="tRNA-synt_2"/>
    <property type="match status" value="1"/>
</dbReference>
<dbReference type="InterPro" id="IPR045864">
    <property type="entry name" value="aa-tRNA-synth_II/BPL/LPL"/>
</dbReference>
<dbReference type="SUPFAM" id="SSF55681">
    <property type="entry name" value="Class II aaRS and biotin synthetases"/>
    <property type="match status" value="1"/>
</dbReference>
<sequence length="455" mass="52116">MQVIDIKEIEAQKDKLEFIHVVGWAVTNRKSGKVLGFLELNDGSSFNNLQVVYKENETLGFEEATKIELGAAVRVSGNFKKTPNAAQPYELQAKEIVVLASCKNFPIQKKEQTPEFLRTIAHVRHRTKYFQAIQMVRNQLSTAINNFFACLNFVWLHAPIFTGIDCEGAGEAFEIQKMEHNQDFFKKPARLSVSGQLHAEAFALGLKRVYTFGPTFRAEKSFTNRHAAEFWMLEPEVSFATLDDNLELIENLLKHLLNHVLTNCKTELNYLAQANKKPNLVPTLNEVVNKKFTRMNYKDAVVTLKNDSAAGLVTFEENNIHFGMDLKTEHERYLCEKVVKGPVFIFDYPKSLKAFYMKVNDDDITVAAADLLVPGIGELVGGSEREYRYDVLKKRCQELNIELDSMQWYLDLRKYGYYRSAGFGVGFDRLVMYVTGTDNIKDTLPFPRTYQQMNF</sequence>
<gene>
    <name evidence="8" type="primary">asnS</name>
    <name evidence="10" type="ORF">J2Z62_000174</name>
</gene>
<dbReference type="GO" id="GO:0004816">
    <property type="term" value="F:asparagine-tRNA ligase activity"/>
    <property type="evidence" value="ECO:0007669"/>
    <property type="project" value="UniProtKB-EC"/>
</dbReference>
<dbReference type="Pfam" id="PF01336">
    <property type="entry name" value="tRNA_anti-codon"/>
    <property type="match status" value="1"/>
</dbReference>
<dbReference type="EC" id="6.1.1.22" evidence="8"/>
<evidence type="ECO:0000256" key="3">
    <source>
        <dbReference type="ARBA" id="ARBA00022598"/>
    </source>
</evidence>
<dbReference type="Gene3D" id="2.40.50.140">
    <property type="entry name" value="Nucleic acid-binding proteins"/>
    <property type="match status" value="1"/>
</dbReference>
<dbReference type="EMBL" id="JAUSWO010000001">
    <property type="protein sequence ID" value="MDQ0513736.1"/>
    <property type="molecule type" value="Genomic_DNA"/>
</dbReference>
<keyword evidence="8" id="KW-0963">Cytoplasm</keyword>
<evidence type="ECO:0000259" key="9">
    <source>
        <dbReference type="PROSITE" id="PS50862"/>
    </source>
</evidence>
<dbReference type="CDD" id="cd04318">
    <property type="entry name" value="EcAsnRS_like_N"/>
    <property type="match status" value="1"/>
</dbReference>
<evidence type="ECO:0000256" key="2">
    <source>
        <dbReference type="ARBA" id="ARBA00011738"/>
    </source>
</evidence>
<dbReference type="InterPro" id="IPR012340">
    <property type="entry name" value="NA-bd_OB-fold"/>
</dbReference>
<keyword evidence="4 8" id="KW-0547">Nucleotide-binding</keyword>
<dbReference type="InterPro" id="IPR004364">
    <property type="entry name" value="Aa-tRNA-synt_II"/>
</dbReference>
<dbReference type="RefSeq" id="WP_256547565.1">
    <property type="nucleotide sequence ID" value="NZ_CP101809.1"/>
</dbReference>
<keyword evidence="11" id="KW-1185">Reference proteome</keyword>
<evidence type="ECO:0000313" key="11">
    <source>
        <dbReference type="Proteomes" id="UP001240643"/>
    </source>
</evidence>